<feature type="compositionally biased region" description="Polar residues" evidence="1">
    <location>
        <begin position="161"/>
        <end position="172"/>
    </location>
</feature>
<gene>
    <name evidence="3" type="ORF">CGXH109_LOCUS129831</name>
</gene>
<dbReference type="Proteomes" id="UP001152533">
    <property type="component" value="Unassembled WGS sequence"/>
</dbReference>
<evidence type="ECO:0000256" key="2">
    <source>
        <dbReference type="SAM" id="SignalP"/>
    </source>
</evidence>
<proteinExistence type="predicted"/>
<evidence type="ECO:0000313" key="3">
    <source>
        <dbReference type="EMBL" id="CAI0653638.1"/>
    </source>
</evidence>
<accession>A0A9W4WF24</accession>
<feature type="chain" id="PRO_5040800985" evidence="2">
    <location>
        <begin position="16"/>
        <end position="449"/>
    </location>
</feature>
<sequence length="449" mass="49572">MLLVIWAFSSLGAQAILRLLDTRLESVIHPVSVIYFDDQRATHKNSVQYLEGTASDDGINRNIFGNLAILYNILVTAPKSVKIDSMDPWGNLRILFMDPAVPEGWANTSTDPLDIRHSSLAGVPVDYGNVENSSFSLESTYIQLDCRNVTRFPATGPNGPLRTSRSNMTSPSTANRVYPNGSWYGYDYSRGTGRASSAQWCIAVDRFIDSFWSNGTERLKVPAEMANETGIEVASTNLLLKLGLRQDDWIKRTFDEEEYTCQVAQKYVESKGVAPDDRKATDGVLDPSIYYLKDPKFEDVLTRAEVHLGDLDPHQVGLITNGSSNGNAIEPNITISGESSELSDVFTISTLWLGLCLLSSLILLSGGVMSVVFTHLADGPEVLGSVSTVVRNSRYIDLPSNMSWMDGSDITYKIKEMRIKYGFTREISGEEPVLAVGHEYQTANIKHTA</sequence>
<name>A0A9W4WF24_9PEZI</name>
<dbReference type="EMBL" id="CAMGZC010001760">
    <property type="protein sequence ID" value="CAI0653638.1"/>
    <property type="molecule type" value="Genomic_DNA"/>
</dbReference>
<feature type="signal peptide" evidence="2">
    <location>
        <begin position="1"/>
        <end position="15"/>
    </location>
</feature>
<feature type="region of interest" description="Disordered" evidence="1">
    <location>
        <begin position="153"/>
        <end position="172"/>
    </location>
</feature>
<reference evidence="3" key="1">
    <citation type="submission" date="2022-08" db="EMBL/GenBank/DDBJ databases">
        <authorList>
            <person name="Giroux E."/>
            <person name="Giroux E."/>
        </authorList>
    </citation>
    <scope>NUCLEOTIDE SEQUENCE</scope>
    <source>
        <strain evidence="3">H1091258</strain>
    </source>
</reference>
<protein>
    <submittedName>
        <fullName evidence="3">Uncharacterized protein</fullName>
    </submittedName>
</protein>
<evidence type="ECO:0000256" key="1">
    <source>
        <dbReference type="SAM" id="MobiDB-lite"/>
    </source>
</evidence>
<dbReference type="AlphaFoldDB" id="A0A9W4WF24"/>
<comment type="caution">
    <text evidence="3">The sequence shown here is derived from an EMBL/GenBank/DDBJ whole genome shotgun (WGS) entry which is preliminary data.</text>
</comment>
<keyword evidence="2" id="KW-0732">Signal</keyword>
<evidence type="ECO:0000313" key="4">
    <source>
        <dbReference type="Proteomes" id="UP001152533"/>
    </source>
</evidence>
<organism evidence="3 4">
    <name type="scientific">Colletotrichum noveboracense</name>
    <dbReference type="NCBI Taxonomy" id="2664923"/>
    <lineage>
        <taxon>Eukaryota</taxon>
        <taxon>Fungi</taxon>
        <taxon>Dikarya</taxon>
        <taxon>Ascomycota</taxon>
        <taxon>Pezizomycotina</taxon>
        <taxon>Sordariomycetes</taxon>
        <taxon>Hypocreomycetidae</taxon>
        <taxon>Glomerellales</taxon>
        <taxon>Glomerellaceae</taxon>
        <taxon>Colletotrichum</taxon>
        <taxon>Colletotrichum gloeosporioides species complex</taxon>
    </lineage>
</organism>
<keyword evidence="4" id="KW-1185">Reference proteome</keyword>